<evidence type="ECO:0000313" key="2">
    <source>
        <dbReference type="EMBL" id="MCM1992238.1"/>
    </source>
</evidence>
<dbReference type="Proteomes" id="UP001056429">
    <property type="component" value="Unassembled WGS sequence"/>
</dbReference>
<dbReference type="NCBIfam" id="NF038353">
    <property type="entry name" value="FxLYD_dom"/>
    <property type="match status" value="1"/>
</dbReference>
<dbReference type="RefSeq" id="WP_250861402.1">
    <property type="nucleotide sequence ID" value="NZ_JAGSOJ010000005.1"/>
</dbReference>
<organism evidence="2 3">
    <name type="scientific">Oceanirhabdus seepicola</name>
    <dbReference type="NCBI Taxonomy" id="2828781"/>
    <lineage>
        <taxon>Bacteria</taxon>
        <taxon>Bacillati</taxon>
        <taxon>Bacillota</taxon>
        <taxon>Clostridia</taxon>
        <taxon>Eubacteriales</taxon>
        <taxon>Clostridiaceae</taxon>
        <taxon>Oceanirhabdus</taxon>
    </lineage>
</organism>
<accession>A0A9J6P893</accession>
<comment type="caution">
    <text evidence="2">The sequence shown here is derived from an EMBL/GenBank/DDBJ whole genome shotgun (WGS) entry which is preliminary data.</text>
</comment>
<feature type="transmembrane region" description="Helical" evidence="1">
    <location>
        <begin position="12"/>
        <end position="30"/>
    </location>
</feature>
<gene>
    <name evidence="2" type="ORF">KDK92_21150</name>
</gene>
<sequence length="138" mass="15544">MEAKKKFYNKWWFYMGIIIIILCSMVTVGFSNRRSVPRYSYNHSFMKDGRFEIIGEFIAAKDAMGTIYIEGVIKNKSGKGYTNAQLIFNLYDSNGNQIGTAVANSNTFDKYGKWKFRAIGLGANGDVASYKISEITGV</sequence>
<evidence type="ECO:0000256" key="1">
    <source>
        <dbReference type="SAM" id="Phobius"/>
    </source>
</evidence>
<reference evidence="2" key="2">
    <citation type="submission" date="2021-04" db="EMBL/GenBank/DDBJ databases">
        <authorList>
            <person name="Dong X."/>
        </authorList>
    </citation>
    <scope>NUCLEOTIDE SEQUENCE</scope>
    <source>
        <strain evidence="2">ZWT</strain>
    </source>
</reference>
<dbReference type="AlphaFoldDB" id="A0A9J6P893"/>
<name>A0A9J6P893_9CLOT</name>
<dbReference type="EMBL" id="JAGSOJ010000005">
    <property type="protein sequence ID" value="MCM1992238.1"/>
    <property type="molecule type" value="Genomic_DNA"/>
</dbReference>
<protein>
    <submittedName>
        <fullName evidence="2">FxLYD domain-containing protein</fullName>
    </submittedName>
</protein>
<keyword evidence="3" id="KW-1185">Reference proteome</keyword>
<evidence type="ECO:0000313" key="3">
    <source>
        <dbReference type="Proteomes" id="UP001056429"/>
    </source>
</evidence>
<keyword evidence="1" id="KW-0472">Membrane</keyword>
<keyword evidence="1" id="KW-1133">Transmembrane helix</keyword>
<proteinExistence type="predicted"/>
<dbReference type="InterPro" id="IPR047676">
    <property type="entry name" value="FxLYD_dom"/>
</dbReference>
<keyword evidence="1" id="KW-0812">Transmembrane</keyword>
<reference evidence="2" key="1">
    <citation type="journal article" date="2021" name="mSystems">
        <title>Bacteria and Archaea Synergistically Convert Glycine Betaine to Biogenic Methane in the Formosa Cold Seep of the South China Sea.</title>
        <authorList>
            <person name="Li L."/>
            <person name="Zhang W."/>
            <person name="Zhang S."/>
            <person name="Song L."/>
            <person name="Sun Q."/>
            <person name="Zhang H."/>
            <person name="Xiang H."/>
            <person name="Dong X."/>
        </authorList>
    </citation>
    <scope>NUCLEOTIDE SEQUENCE</scope>
    <source>
        <strain evidence="2">ZWT</strain>
    </source>
</reference>